<dbReference type="STRING" id="390807.SAMN04488095_2575"/>
<name>A0A1I3QMG2_9RHOB</name>
<gene>
    <name evidence="2" type="ORF">SAMN04488095_2575</name>
</gene>
<dbReference type="OrthoDB" id="9789603at2"/>
<keyword evidence="3" id="KW-1185">Reference proteome</keyword>
<dbReference type="InterPro" id="IPR016181">
    <property type="entry name" value="Acyl_CoA_acyltransferase"/>
</dbReference>
<feature type="domain" description="N-acetyltransferase" evidence="1">
    <location>
        <begin position="2"/>
        <end position="151"/>
    </location>
</feature>
<dbReference type="AlphaFoldDB" id="A0A1I3QMG2"/>
<reference evidence="2 3" key="1">
    <citation type="submission" date="2016-10" db="EMBL/GenBank/DDBJ databases">
        <authorList>
            <person name="de Groot N.N."/>
        </authorList>
    </citation>
    <scope>NUCLEOTIDE SEQUENCE [LARGE SCALE GENOMIC DNA]</scope>
    <source>
        <strain evidence="2 3">DSM 19073</strain>
    </source>
</reference>
<dbReference type="Gene3D" id="3.40.630.30">
    <property type="match status" value="1"/>
</dbReference>
<keyword evidence="2" id="KW-0808">Transferase</keyword>
<accession>A0A1I3QMG2</accession>
<sequence length="151" mass="16003">MTHIRPAVPADRSAILAVGEGSGLFSPEDLTHFIATFDGHDSAGDRLWLIAGSGDGAAFLEPEAMSDNVWNLRFIGVLAGARRGGVGRLLLAAAETAVRRAGGRLLLIDTASLPDMAPARAFYLAAGYQEEACVRDFYGDGVARVTFARRL</sequence>
<dbReference type="GO" id="GO:0016747">
    <property type="term" value="F:acyltransferase activity, transferring groups other than amino-acyl groups"/>
    <property type="evidence" value="ECO:0007669"/>
    <property type="project" value="InterPro"/>
</dbReference>
<evidence type="ECO:0000259" key="1">
    <source>
        <dbReference type="PROSITE" id="PS51186"/>
    </source>
</evidence>
<organism evidence="2 3">
    <name type="scientific">Jannaschia pohangensis</name>
    <dbReference type="NCBI Taxonomy" id="390807"/>
    <lineage>
        <taxon>Bacteria</taxon>
        <taxon>Pseudomonadati</taxon>
        <taxon>Pseudomonadota</taxon>
        <taxon>Alphaproteobacteria</taxon>
        <taxon>Rhodobacterales</taxon>
        <taxon>Roseobacteraceae</taxon>
        <taxon>Jannaschia</taxon>
    </lineage>
</organism>
<proteinExistence type="predicted"/>
<dbReference type="EMBL" id="FORA01000003">
    <property type="protein sequence ID" value="SFJ34421.1"/>
    <property type="molecule type" value="Genomic_DNA"/>
</dbReference>
<dbReference type="CDD" id="cd04301">
    <property type="entry name" value="NAT_SF"/>
    <property type="match status" value="1"/>
</dbReference>
<dbReference type="Pfam" id="PF13508">
    <property type="entry name" value="Acetyltransf_7"/>
    <property type="match status" value="1"/>
</dbReference>
<dbReference type="RefSeq" id="WP_092781292.1">
    <property type="nucleotide sequence ID" value="NZ_FORA01000003.1"/>
</dbReference>
<evidence type="ECO:0000313" key="2">
    <source>
        <dbReference type="EMBL" id="SFJ34421.1"/>
    </source>
</evidence>
<dbReference type="SUPFAM" id="SSF55729">
    <property type="entry name" value="Acyl-CoA N-acyltransferases (Nat)"/>
    <property type="match status" value="1"/>
</dbReference>
<protein>
    <submittedName>
        <fullName evidence="2">Acetyltransferase (GNAT) family protein</fullName>
    </submittedName>
</protein>
<dbReference type="Proteomes" id="UP000199110">
    <property type="component" value="Unassembled WGS sequence"/>
</dbReference>
<dbReference type="InterPro" id="IPR000182">
    <property type="entry name" value="GNAT_dom"/>
</dbReference>
<dbReference type="PROSITE" id="PS51186">
    <property type="entry name" value="GNAT"/>
    <property type="match status" value="1"/>
</dbReference>
<evidence type="ECO:0000313" key="3">
    <source>
        <dbReference type="Proteomes" id="UP000199110"/>
    </source>
</evidence>